<evidence type="ECO:0000313" key="2">
    <source>
        <dbReference type="EnsemblMetazoa" id="GBRI031031-PA"/>
    </source>
</evidence>
<reference evidence="2" key="2">
    <citation type="submission" date="2020-05" db="UniProtKB">
        <authorList>
            <consortium name="EnsemblMetazoa"/>
        </authorList>
    </citation>
    <scope>IDENTIFICATION</scope>
    <source>
        <strain evidence="2">IAEA</strain>
    </source>
</reference>
<evidence type="ECO:0000313" key="3">
    <source>
        <dbReference type="Proteomes" id="UP000091820"/>
    </source>
</evidence>
<reference evidence="3" key="1">
    <citation type="submission" date="2014-03" db="EMBL/GenBank/DDBJ databases">
        <authorList>
            <person name="Aksoy S."/>
            <person name="Warren W."/>
            <person name="Wilson R.K."/>
        </authorList>
    </citation>
    <scope>NUCLEOTIDE SEQUENCE [LARGE SCALE GENOMIC DNA]</scope>
    <source>
        <strain evidence="3">IAEA</strain>
    </source>
</reference>
<evidence type="ECO:0000256" key="1">
    <source>
        <dbReference type="SAM" id="MobiDB-lite"/>
    </source>
</evidence>
<organism evidence="2 3">
    <name type="scientific">Glossina brevipalpis</name>
    <dbReference type="NCBI Taxonomy" id="37001"/>
    <lineage>
        <taxon>Eukaryota</taxon>
        <taxon>Metazoa</taxon>
        <taxon>Ecdysozoa</taxon>
        <taxon>Arthropoda</taxon>
        <taxon>Hexapoda</taxon>
        <taxon>Insecta</taxon>
        <taxon>Pterygota</taxon>
        <taxon>Neoptera</taxon>
        <taxon>Endopterygota</taxon>
        <taxon>Diptera</taxon>
        <taxon>Brachycera</taxon>
        <taxon>Muscomorpha</taxon>
        <taxon>Hippoboscoidea</taxon>
        <taxon>Glossinidae</taxon>
        <taxon>Glossina</taxon>
    </lineage>
</organism>
<accession>A0A1A9WT66</accession>
<dbReference type="VEuPathDB" id="VectorBase:GBRI031031"/>
<feature type="region of interest" description="Disordered" evidence="1">
    <location>
        <begin position="112"/>
        <end position="136"/>
    </location>
</feature>
<sequence length="194" mass="21308">MNYTVSLLYRDLCDFLRVELEVQRMLLRSSVTRFQQLLSITDSVTAATAAAEAAAAATAAEDVNSKLRGKCVTTDSLVATGVLALKKCEDSVNANALHAALVNHFDLNTAADNGDVNDDDGDDGDENENENESDAVAVDASMSSSLRLASVSLYYLHYYPEQYMKNILATYARNNWRTGIATNFFMPLQQWQGF</sequence>
<feature type="compositionally biased region" description="Acidic residues" evidence="1">
    <location>
        <begin position="115"/>
        <end position="133"/>
    </location>
</feature>
<dbReference type="AlphaFoldDB" id="A0A1A9WT66"/>
<protein>
    <submittedName>
        <fullName evidence="2">Uncharacterized protein</fullName>
    </submittedName>
</protein>
<keyword evidence="3" id="KW-1185">Reference proteome</keyword>
<dbReference type="Proteomes" id="UP000091820">
    <property type="component" value="Unassembled WGS sequence"/>
</dbReference>
<proteinExistence type="predicted"/>
<name>A0A1A9WT66_9MUSC</name>
<dbReference type="EnsemblMetazoa" id="GBRI031031-RA">
    <property type="protein sequence ID" value="GBRI031031-PA"/>
    <property type="gene ID" value="GBRI031031"/>
</dbReference>